<dbReference type="GO" id="GO:0009231">
    <property type="term" value="P:riboflavin biosynthetic process"/>
    <property type="evidence" value="ECO:0007669"/>
    <property type="project" value="InterPro"/>
</dbReference>
<keyword evidence="4" id="KW-0808">Transferase</keyword>
<dbReference type="Proteomes" id="UP000177135">
    <property type="component" value="Unassembled WGS sequence"/>
</dbReference>
<evidence type="ECO:0000256" key="2">
    <source>
        <dbReference type="ARBA" id="ARBA00022630"/>
    </source>
</evidence>
<reference evidence="9 10" key="1">
    <citation type="journal article" date="2016" name="Nat. Commun.">
        <title>Thousands of microbial genomes shed light on interconnected biogeochemical processes in an aquifer system.</title>
        <authorList>
            <person name="Anantharaman K."/>
            <person name="Brown C.T."/>
            <person name="Hug L.A."/>
            <person name="Sharon I."/>
            <person name="Castelle C.J."/>
            <person name="Probst A.J."/>
            <person name="Thomas B.C."/>
            <person name="Singh A."/>
            <person name="Wilkins M.J."/>
            <person name="Karaoz U."/>
            <person name="Brodie E.L."/>
            <person name="Williams K.H."/>
            <person name="Hubbard S.S."/>
            <person name="Banfield J.F."/>
        </authorList>
    </citation>
    <scope>NUCLEOTIDE SEQUENCE [LARGE SCALE GENOMIC DNA]</scope>
</reference>
<keyword evidence="3" id="KW-0288">FMN</keyword>
<evidence type="ECO:0000256" key="4">
    <source>
        <dbReference type="ARBA" id="ARBA00022679"/>
    </source>
</evidence>
<dbReference type="Gene3D" id="2.40.30.30">
    <property type="entry name" value="Riboflavin kinase-like"/>
    <property type="match status" value="1"/>
</dbReference>
<dbReference type="InterPro" id="IPR023465">
    <property type="entry name" value="Riboflavin_kinase_dom_sf"/>
</dbReference>
<evidence type="ECO:0000256" key="5">
    <source>
        <dbReference type="ARBA" id="ARBA00022741"/>
    </source>
</evidence>
<evidence type="ECO:0000256" key="6">
    <source>
        <dbReference type="ARBA" id="ARBA00022840"/>
    </source>
</evidence>
<evidence type="ECO:0000259" key="8">
    <source>
        <dbReference type="SMART" id="SM00904"/>
    </source>
</evidence>
<dbReference type="GO" id="GO:0008531">
    <property type="term" value="F:riboflavin kinase activity"/>
    <property type="evidence" value="ECO:0007669"/>
    <property type="project" value="UniProtKB-EC"/>
</dbReference>
<dbReference type="EC" id="2.7.1.26" evidence="1"/>
<name>A0A1F5MZJ6_9BACT</name>
<gene>
    <name evidence="9" type="ORF">A2617_01725</name>
</gene>
<evidence type="ECO:0000256" key="1">
    <source>
        <dbReference type="ARBA" id="ARBA00012105"/>
    </source>
</evidence>
<comment type="catalytic activity">
    <reaction evidence="7">
        <text>riboflavin + ATP = FMN + ADP + H(+)</text>
        <dbReference type="Rhea" id="RHEA:14357"/>
        <dbReference type="ChEBI" id="CHEBI:15378"/>
        <dbReference type="ChEBI" id="CHEBI:30616"/>
        <dbReference type="ChEBI" id="CHEBI:57986"/>
        <dbReference type="ChEBI" id="CHEBI:58210"/>
        <dbReference type="ChEBI" id="CHEBI:456216"/>
        <dbReference type="EC" id="2.7.1.26"/>
    </reaction>
</comment>
<keyword evidence="2" id="KW-0285">Flavoprotein</keyword>
<dbReference type="EMBL" id="MFEC01000034">
    <property type="protein sequence ID" value="OGE70785.1"/>
    <property type="molecule type" value="Genomic_DNA"/>
</dbReference>
<proteinExistence type="predicted"/>
<organism evidence="9 10">
    <name type="scientific">Candidatus Daviesbacteria bacterium RIFOXYD1_FULL_41_10</name>
    <dbReference type="NCBI Taxonomy" id="1797801"/>
    <lineage>
        <taxon>Bacteria</taxon>
        <taxon>Candidatus Daviesiibacteriota</taxon>
    </lineage>
</organism>
<dbReference type="SUPFAM" id="SSF82114">
    <property type="entry name" value="Riboflavin kinase-like"/>
    <property type="match status" value="1"/>
</dbReference>
<feature type="domain" description="Riboflavin kinase" evidence="8">
    <location>
        <begin position="5"/>
        <end position="74"/>
    </location>
</feature>
<sequence length="82" mass="9453">MGVSMPIALKIGGYILLDIGVAETYILDFEKNIYDRWISVSLIKKIRNNKKFPSAKGLIIQMKKDESEAKKYFEYHGVSRKL</sequence>
<evidence type="ECO:0000313" key="10">
    <source>
        <dbReference type="Proteomes" id="UP000177135"/>
    </source>
</evidence>
<dbReference type="SMART" id="SM00904">
    <property type="entry name" value="Flavokinase"/>
    <property type="match status" value="1"/>
</dbReference>
<dbReference type="Pfam" id="PF01687">
    <property type="entry name" value="Flavokinase"/>
    <property type="match status" value="1"/>
</dbReference>
<comment type="caution">
    <text evidence="9">The sequence shown here is derived from an EMBL/GenBank/DDBJ whole genome shotgun (WGS) entry which is preliminary data.</text>
</comment>
<evidence type="ECO:0000256" key="7">
    <source>
        <dbReference type="ARBA" id="ARBA00047880"/>
    </source>
</evidence>
<accession>A0A1F5MZJ6</accession>
<keyword evidence="6" id="KW-0067">ATP-binding</keyword>
<evidence type="ECO:0000256" key="3">
    <source>
        <dbReference type="ARBA" id="ARBA00022643"/>
    </source>
</evidence>
<dbReference type="InterPro" id="IPR015865">
    <property type="entry name" value="Riboflavin_kinase_bac/euk"/>
</dbReference>
<dbReference type="AlphaFoldDB" id="A0A1F5MZJ6"/>
<dbReference type="GO" id="GO:0005524">
    <property type="term" value="F:ATP binding"/>
    <property type="evidence" value="ECO:0007669"/>
    <property type="project" value="UniProtKB-KW"/>
</dbReference>
<evidence type="ECO:0000313" key="9">
    <source>
        <dbReference type="EMBL" id="OGE70785.1"/>
    </source>
</evidence>
<protein>
    <recommendedName>
        <fullName evidence="1">riboflavin kinase</fullName>
        <ecNumber evidence="1">2.7.1.26</ecNumber>
    </recommendedName>
</protein>
<keyword evidence="5" id="KW-0547">Nucleotide-binding</keyword>